<sequence length="219" mass="24442">MFHLWHWIREQLYYSLILWFFLTFIVSIVFIARTNSELEFYSNGAALLLASSILGFGLIGLHFSVHRRGNTSIVGSLLVETAVVTFLWILFLAGSAELSSNFRAGYRCYYNLCHLSRATQGFGWLSWITLTLLLGNLIAAGIRSGTKSQNHLETWKAPYSVHGESAATPNVNPNVPQEQAHHQAPVQYPMGAETHPQGTLPQGTYPQATYPQQQGMAKV</sequence>
<keyword evidence="4" id="KW-1185">Reference proteome</keyword>
<keyword evidence="2" id="KW-1133">Transmembrane helix</keyword>
<feature type="compositionally biased region" description="Polar residues" evidence="1">
    <location>
        <begin position="196"/>
        <end position="219"/>
    </location>
</feature>
<dbReference type="STRING" id="289078.A0A2X0MA73"/>
<feature type="transmembrane region" description="Helical" evidence="2">
    <location>
        <begin position="77"/>
        <end position="96"/>
    </location>
</feature>
<evidence type="ECO:0000256" key="2">
    <source>
        <dbReference type="SAM" id="Phobius"/>
    </source>
</evidence>
<keyword evidence="2" id="KW-0812">Transmembrane</keyword>
<gene>
    <name evidence="3" type="ORF">BZ3500_MVSOF-1268-A1-R1_CHR2-1G04544</name>
</gene>
<reference evidence="4" key="1">
    <citation type="submission" date="2016-10" db="EMBL/GenBank/DDBJ databases">
        <authorList>
            <person name="Jeantristanb JTB J.-T."/>
            <person name="Ricardo R."/>
        </authorList>
    </citation>
    <scope>NUCLEOTIDE SEQUENCE [LARGE SCALE GENOMIC DNA]</scope>
</reference>
<name>A0A2X0MA73_9BASI</name>
<evidence type="ECO:0000313" key="4">
    <source>
        <dbReference type="Proteomes" id="UP000249723"/>
    </source>
</evidence>
<feature type="transmembrane region" description="Helical" evidence="2">
    <location>
        <begin position="12"/>
        <end position="32"/>
    </location>
</feature>
<keyword evidence="2" id="KW-0472">Membrane</keyword>
<dbReference type="AlphaFoldDB" id="A0A2X0MA73"/>
<feature type="region of interest" description="Disordered" evidence="1">
    <location>
        <begin position="189"/>
        <end position="219"/>
    </location>
</feature>
<evidence type="ECO:0000313" key="3">
    <source>
        <dbReference type="EMBL" id="SCZ88644.1"/>
    </source>
</evidence>
<dbReference type="EMBL" id="FMWP01000012">
    <property type="protein sequence ID" value="SCZ88644.1"/>
    <property type="molecule type" value="Genomic_DNA"/>
</dbReference>
<accession>A0A2X0MA73</accession>
<feature type="transmembrane region" description="Helical" evidence="2">
    <location>
        <begin position="44"/>
        <end position="65"/>
    </location>
</feature>
<feature type="transmembrane region" description="Helical" evidence="2">
    <location>
        <begin position="124"/>
        <end position="142"/>
    </location>
</feature>
<evidence type="ECO:0000256" key="1">
    <source>
        <dbReference type="SAM" id="MobiDB-lite"/>
    </source>
</evidence>
<protein>
    <submittedName>
        <fullName evidence="3">BZ3500_MvSof-1268-A1-R1_Chr2-1g04544 protein</fullName>
    </submittedName>
</protein>
<organism evidence="3 4">
    <name type="scientific">Microbotryum saponariae</name>
    <dbReference type="NCBI Taxonomy" id="289078"/>
    <lineage>
        <taxon>Eukaryota</taxon>
        <taxon>Fungi</taxon>
        <taxon>Dikarya</taxon>
        <taxon>Basidiomycota</taxon>
        <taxon>Pucciniomycotina</taxon>
        <taxon>Microbotryomycetes</taxon>
        <taxon>Microbotryales</taxon>
        <taxon>Microbotryaceae</taxon>
        <taxon>Microbotryum</taxon>
    </lineage>
</organism>
<dbReference type="OrthoDB" id="2501127at2759"/>
<dbReference type="Proteomes" id="UP000249723">
    <property type="component" value="Unassembled WGS sequence"/>
</dbReference>
<proteinExistence type="predicted"/>